<dbReference type="STRING" id="1121131.SAMN02745229_01992"/>
<gene>
    <name evidence="2" type="ORF">SAMN02745229_01992</name>
</gene>
<dbReference type="AlphaFoldDB" id="A0A1M5Z6Z0"/>
<dbReference type="InterPro" id="IPR045865">
    <property type="entry name" value="ACT-like_dom_sf"/>
</dbReference>
<keyword evidence="3" id="KW-1185">Reference proteome</keyword>
<dbReference type="SUPFAM" id="SSF55021">
    <property type="entry name" value="ACT-like"/>
    <property type="match status" value="2"/>
</dbReference>
<dbReference type="OrthoDB" id="9790662at2"/>
<sequence length="134" mass="14803">MLQQVSIYAENKKGVYRDITGLLSKNEINILGSVTNDSAEYGMVRMVVSDAEKAIKVLSEAGYMCKTTPVLGIETEDKVGALNNLLDALYDANINVDYIYLSFNRESGKPIMVLHTEGIYQVENILTNKGFTSV</sequence>
<dbReference type="EMBL" id="FQXK01000016">
    <property type="protein sequence ID" value="SHI20000.1"/>
    <property type="molecule type" value="Genomic_DNA"/>
</dbReference>
<evidence type="ECO:0000313" key="3">
    <source>
        <dbReference type="Proteomes" id="UP000184278"/>
    </source>
</evidence>
<proteinExistence type="predicted"/>
<reference evidence="3" key="1">
    <citation type="submission" date="2016-11" db="EMBL/GenBank/DDBJ databases">
        <authorList>
            <person name="Varghese N."/>
            <person name="Submissions S."/>
        </authorList>
    </citation>
    <scope>NUCLEOTIDE SEQUENCE [LARGE SCALE GENOMIC DNA]</scope>
    <source>
        <strain evidence="3">DSM 3071</strain>
    </source>
</reference>
<dbReference type="Gene3D" id="3.30.2130.10">
    <property type="entry name" value="VC0802-like"/>
    <property type="match status" value="1"/>
</dbReference>
<feature type="domain" description="ACT" evidence="1">
    <location>
        <begin position="4"/>
        <end position="84"/>
    </location>
</feature>
<organism evidence="2 3">
    <name type="scientific">Butyrivibrio fibrisolvens DSM 3071</name>
    <dbReference type="NCBI Taxonomy" id="1121131"/>
    <lineage>
        <taxon>Bacteria</taxon>
        <taxon>Bacillati</taxon>
        <taxon>Bacillota</taxon>
        <taxon>Clostridia</taxon>
        <taxon>Lachnospirales</taxon>
        <taxon>Lachnospiraceae</taxon>
        <taxon>Butyrivibrio</taxon>
    </lineage>
</organism>
<evidence type="ECO:0000313" key="2">
    <source>
        <dbReference type="EMBL" id="SHI20000.1"/>
    </source>
</evidence>
<protein>
    <submittedName>
        <fullName evidence="2">Uncharacterized conserved protein, contains tandem ACT domains</fullName>
    </submittedName>
</protein>
<dbReference type="PANTHER" id="PTHR40099">
    <property type="entry name" value="ACETOLACTATE SYNTHASE, SMALL SUBUNIT"/>
    <property type="match status" value="1"/>
</dbReference>
<dbReference type="GeneID" id="89508222"/>
<dbReference type="PANTHER" id="PTHR40099:SF1">
    <property type="entry name" value="ACETOLACTATE SYNTHASE, SMALL SUBUNIT"/>
    <property type="match status" value="1"/>
</dbReference>
<dbReference type="Pfam" id="PF19571">
    <property type="entry name" value="ACT_8"/>
    <property type="match status" value="1"/>
</dbReference>
<name>A0A1M5Z6Z0_BUTFI</name>
<accession>A0A1M5Z6Z0</accession>
<dbReference type="InterPro" id="IPR045739">
    <property type="entry name" value="ACT_dom_pair"/>
</dbReference>
<evidence type="ECO:0000259" key="1">
    <source>
        <dbReference type="PROSITE" id="PS51671"/>
    </source>
</evidence>
<dbReference type="RefSeq" id="WP_073387408.1">
    <property type="nucleotide sequence ID" value="NZ_FQXK01000016.1"/>
</dbReference>
<dbReference type="PROSITE" id="PS51671">
    <property type="entry name" value="ACT"/>
    <property type="match status" value="1"/>
</dbReference>
<dbReference type="InterPro" id="IPR002912">
    <property type="entry name" value="ACT_dom"/>
</dbReference>
<dbReference type="Proteomes" id="UP000184278">
    <property type="component" value="Unassembled WGS sequence"/>
</dbReference>